<evidence type="ECO:0000256" key="7">
    <source>
        <dbReference type="PROSITE-ProRule" id="PRU00175"/>
    </source>
</evidence>
<evidence type="ECO:0000256" key="3">
    <source>
        <dbReference type="ARBA" id="ARBA00022691"/>
    </source>
</evidence>
<dbReference type="InterPro" id="IPR037151">
    <property type="entry name" value="AlkB-like_sf"/>
</dbReference>
<name>A0ABN9VHX8_9DINO</name>
<dbReference type="InterPro" id="IPR001841">
    <property type="entry name" value="Znf_RING"/>
</dbReference>
<dbReference type="InterPro" id="IPR013083">
    <property type="entry name" value="Znf_RING/FYVE/PHD"/>
</dbReference>
<feature type="non-terminal residue" evidence="11">
    <location>
        <position position="3849"/>
    </location>
</feature>
<protein>
    <recommendedName>
        <fullName evidence="10">RING-type domain-containing protein</fullName>
    </recommendedName>
</protein>
<dbReference type="SUPFAM" id="SSF57850">
    <property type="entry name" value="RING/U-box"/>
    <property type="match status" value="1"/>
</dbReference>
<feature type="region of interest" description="Disordered" evidence="9">
    <location>
        <begin position="2870"/>
        <end position="2894"/>
    </location>
</feature>
<feature type="compositionally biased region" description="Basic and acidic residues" evidence="9">
    <location>
        <begin position="3555"/>
        <end position="3564"/>
    </location>
</feature>
<dbReference type="Gene3D" id="3.30.40.10">
    <property type="entry name" value="Zinc/RING finger domain, C3HC4 (zinc finger)"/>
    <property type="match status" value="1"/>
</dbReference>
<reference evidence="11" key="1">
    <citation type="submission" date="2023-10" db="EMBL/GenBank/DDBJ databases">
        <authorList>
            <person name="Chen Y."/>
            <person name="Shah S."/>
            <person name="Dougan E. K."/>
            <person name="Thang M."/>
            <person name="Chan C."/>
        </authorList>
    </citation>
    <scope>NUCLEOTIDE SEQUENCE [LARGE SCALE GENOMIC DNA]</scope>
</reference>
<proteinExistence type="inferred from homology"/>
<dbReference type="NCBIfam" id="TIGR00675">
    <property type="entry name" value="dcm"/>
    <property type="match status" value="1"/>
</dbReference>
<dbReference type="Gene3D" id="3.40.50.150">
    <property type="entry name" value="Vaccinia Virus protein VP39"/>
    <property type="match status" value="1"/>
</dbReference>
<keyword evidence="4" id="KW-0479">Metal-binding</keyword>
<dbReference type="InterPro" id="IPR050750">
    <property type="entry name" value="C5-MTase"/>
</dbReference>
<evidence type="ECO:0000256" key="5">
    <source>
        <dbReference type="ARBA" id="ARBA00022771"/>
    </source>
</evidence>
<evidence type="ECO:0000256" key="8">
    <source>
        <dbReference type="PROSITE-ProRule" id="PRU01016"/>
    </source>
</evidence>
<keyword evidence="5 7" id="KW-0863">Zinc-finger</keyword>
<dbReference type="SUPFAM" id="SSF51197">
    <property type="entry name" value="Clavaminate synthase-like"/>
    <property type="match status" value="1"/>
</dbReference>
<dbReference type="PROSITE" id="PS00518">
    <property type="entry name" value="ZF_RING_1"/>
    <property type="match status" value="1"/>
</dbReference>
<dbReference type="Pfam" id="PF00145">
    <property type="entry name" value="DNA_methylase"/>
    <property type="match status" value="1"/>
</dbReference>
<feature type="region of interest" description="Disordered" evidence="9">
    <location>
        <begin position="2324"/>
        <end position="2343"/>
    </location>
</feature>
<feature type="region of interest" description="Disordered" evidence="9">
    <location>
        <begin position="3539"/>
        <end position="3564"/>
    </location>
</feature>
<dbReference type="PROSITE" id="PS51679">
    <property type="entry name" value="SAM_MT_C5"/>
    <property type="match status" value="1"/>
</dbReference>
<dbReference type="SUPFAM" id="SSF53335">
    <property type="entry name" value="S-adenosyl-L-methionine-dependent methyltransferases"/>
    <property type="match status" value="1"/>
</dbReference>
<dbReference type="EMBL" id="CAUYUJ010017199">
    <property type="protein sequence ID" value="CAK0872774.1"/>
    <property type="molecule type" value="Genomic_DNA"/>
</dbReference>
<dbReference type="InterPro" id="IPR029063">
    <property type="entry name" value="SAM-dependent_MTases_sf"/>
</dbReference>
<feature type="region of interest" description="Disordered" evidence="9">
    <location>
        <begin position="1392"/>
        <end position="1417"/>
    </location>
</feature>
<feature type="active site" evidence="8">
    <location>
        <position position="445"/>
    </location>
</feature>
<keyword evidence="3 8" id="KW-0949">S-adenosyl-L-methionine</keyword>
<feature type="compositionally biased region" description="Basic and acidic residues" evidence="9">
    <location>
        <begin position="890"/>
        <end position="908"/>
    </location>
</feature>
<feature type="domain" description="RING-type" evidence="10">
    <location>
        <begin position="822"/>
        <end position="871"/>
    </location>
</feature>
<dbReference type="Gene3D" id="2.60.120.590">
    <property type="entry name" value="Alpha-ketoglutarate-dependent dioxygenase AlkB-like"/>
    <property type="match status" value="1"/>
</dbReference>
<evidence type="ECO:0000256" key="6">
    <source>
        <dbReference type="ARBA" id="ARBA00022833"/>
    </source>
</evidence>
<evidence type="ECO:0000259" key="10">
    <source>
        <dbReference type="PROSITE" id="PS50089"/>
    </source>
</evidence>
<organism evidence="11 12">
    <name type="scientific">Prorocentrum cordatum</name>
    <dbReference type="NCBI Taxonomy" id="2364126"/>
    <lineage>
        <taxon>Eukaryota</taxon>
        <taxon>Sar</taxon>
        <taxon>Alveolata</taxon>
        <taxon>Dinophyceae</taxon>
        <taxon>Prorocentrales</taxon>
        <taxon>Prorocentraceae</taxon>
        <taxon>Prorocentrum</taxon>
    </lineage>
</organism>
<dbReference type="CDD" id="cd16449">
    <property type="entry name" value="RING-HC"/>
    <property type="match status" value="1"/>
</dbReference>
<feature type="compositionally biased region" description="Basic and acidic residues" evidence="9">
    <location>
        <begin position="311"/>
        <end position="331"/>
    </location>
</feature>
<keyword evidence="6" id="KW-0862">Zinc</keyword>
<evidence type="ECO:0000256" key="9">
    <source>
        <dbReference type="SAM" id="MobiDB-lite"/>
    </source>
</evidence>
<feature type="region of interest" description="Disordered" evidence="9">
    <location>
        <begin position="2664"/>
        <end position="2691"/>
    </location>
</feature>
<keyword evidence="2 8" id="KW-0808">Transferase</keyword>
<sequence length="3849" mass="427275">GMNPDKLKMVVSEPQVHKQLGNAMSVCVVERLLVRLLPAVGLTGRGFAGKGAERFEATTILGANLREAVEDAYQKDRGEKPKLGFRLQGPMQVTSSGCIMVKDFVVKCGALEGDSMQCTMRDPDGPGDRQARRNKANEKTPKVAVETPSKKRKIAAQLPVPTPVQLLGKPVMNRRGIWDCLEKLTWKRGNVKSKTFGRTSITLGVTRGAPGADGFDEEGYNDQDVPGCLSKDDQKQCAKLWKLLQDEGRALGFQFTSAQLNINFEANREKPVRGFRFQGPKQVTSAGCITVKEFVAKCGALGRDSMQCTMRDPDGPGARQERRNKAKERASEAPVETPSKKRRIATAAQLPVQGEAAESPGGLTQRPFRVGHDCAGVNATCQALRNLRVDFTEAFASDIDKFACRTIDANSRPLKFYRGKVDGDITKRDNSQAPACDLYMAGFPCQPHSSEGKKRGFHDPRGQVFYGVLDYLRTHKPRVAVLENVRSLLHNRGGEDICEVLHQLLRLDCYNIQWRVLNTAHHGVPQSRNRLYIVCIRKDFYIPGRFPWPKPIACPSVERFLDPCEAKPNLLNVQPPPQTFASKTWAATMAKLLRDKHEPLQQPWLFPVNTSEGRCSVKMDKCPCLLTGSKIWISNRGRLLNARERCRLQGVNPEVFKQVVSDTQWRKQLGNSFSVNVIERLLALLLPAVGLTGPLPDRWASGAAAAGLQRHVMGNWVDVGMAIPDGPRPPISGIQAAFPFTREGHRKLLAKANAFRRASKHAWSMFFEQMETAQELRENLEAIRESLDTTAANLPPQIAETLDETLKKFQQFAQQLGRSCECPVCYKAVKASETNPEHESFMKLLYCGHLLCGDCAATMKGSEDKRCPVCRTDIGSQIANAVPAVVGAESKPRPKRDADDLQTPKDEQPLPEGAYITRYKGDCYVCDASWTAGATVAKHRRLQTKQVCTGCADAAVPCTICGRDASETDALRNGKKELKRFFCLHCVREKQEQGEARAIIGATQFLNKHKHISSSCTPLCYAVMAATPEDLKLIQAGYHANWLPEKLRHDLWQYTLTRQPYFVKFRGHDLKTRPKINFADPNENGEYPLYRWGQERQSYGLVEKIPPPVRAVMDFIEAQFGPKTNLAMTASRIFNVALGAVRPFLVTSLASLGKAQREDMDILAEFPMQPGDLYVLEGEVTRRFGHGVPRDPRIEDLRVSWVFRTVNASFVNPTEQTFREAAGKVHRIQPDAEKMEFLAKMEDRMFSQLVSLALPSVAVGRGTFTKLKALAPQIVALDVSRTNGMHNHLDVLLDQFALLQHLLLGIFDFGVTRFQQVLARCSALRALEVQSTRLVSDLCAEMECGCPDDCGKTYMVTHRPCSYGCFDCAESKLVLDLLSIHGHRLDSESEAIDSEAAEVEPAGDSPRQWGDSDGARNADARDASFEQYEFGGMGPETQGVWTKIDGRHWVEPCSGDRYSIVLFCCEGAPQPIFCHSANVGKSFILNSALVEETLDSSTIWWLIFTRIAPTKENKVKEWLRKHLPPDTLDVEGLQTLNPWLQRRLGWGDVRAAPELLVVLRQEARLPALSLQDELVADRHQLARKELRIRQPQIPVFTANPVFCTHWGRTAQLAKRYGSEDMFRILEGTAAIMAMPDKDSDSDEDEQRQHKVHTVHVWGSEPFRVVNMKAAYPEILQCILQELGEDVTFARFLVKLLYVVRQRAPPCPSLGSKLLDQAKGIWALHVGSKPVEALRAHELDLLDSFLARPRIIRCRVCFKPCDDAKYRMHSSCKQHMIECDKCHFKCNCPSRLMKVPERSKVDTGEDAAEIERMYRKRKADIESLNLATTMWCRFKCQKCVATPVTVSRGGRIIYHGSEPEAMEAVLRPGDLVSRPSGLDRRGLQQPVANGIVMEWLVAMFPGKVNFAAFMETHSHIFRGPRESAARVDDRTLITPQWRAEHPVEWQRLWDQQARNECPVCHKKLDIWDGPMNSDVPTRCNHWACVACWAEISQRDRRDDLTSGAFPRLFAVICIQGILVLILPAPLNFSMADASSDACSIAPPSLENLQRRVRKTKESPPRAAVYDVIAAVKNCDQNYAGQMYKRLLDAGKVPECAEVDLVLVQPLGSCKCMNQEGSKWGGNRKPVRVASASEMVQVPTQLPGNCDFNKEASGAPLWLKEALTDAVATGIEQGVKAAQAAYAGQLQALGRELQKVSEYGPRIEMSRAFPSRPDELLDLGVKLHAEADLQRLGEYGLPVTTFLQEKFPEKNISRTSACFAKTLKQRRLELYREGLRSFCARFVQSGAEISTTAAVADFRRWDKTVRTGELGLENWDRRVGTIELGESGPGGATEFGPESWGQRVGTRPHNDVNRAILAEVRAEVQQGKRRIQQEAEQGSAQIKSVTDAGVTLIKDVTQQEKIEGKKQIRANAAKGKKSVQQAGSVAVQLIKDIAVAEMIEQRSPVASAEDANASVIAKNSIEEELALLPMEAEAQAAQATMPVPVLPLVRQSRAPPEEGAAFQAPMEPDHAKLRKEAIHAERERLAPERAREITKAYKRLATKHDWPQLPGDGLPDGLKAHVKWLFLANADFQHALQAKKRAAATRAVTDDLARQRGKCPRCQREKSLASSYFCGQKAACAWDPACAKHLALSVAQEVKIEEELSSEWAEEAIYAWQRNMDLAANARRDSQARQQAEEADSKRRREVERQAREQLRPETRRCEDCWEYDEVTGARDDRIIFDAIADMLIAPLLGERVRQTVMRSSLKDIAASMRGGLGVGFTFGCSGSQLLLELEPRSLLHLLSTRGALICVASKKCPARLGLSESWRRRMAANVAALAHGCSRLENEFLHDVLPPPLSQLVRTEQNLTNSEKEAMALIVCADLVQKPPELESGRVLPEGGWRKQPAAAGSREQPRPLTAALISPGRMLPEGGWWEQPGAARSWHPLSARAVCCLRAGGGSSQKQVGVAKVQCFTRVGKAGVAKVPYFTRVGKAGVAKVPYFTRVGKVGSHSNIQVSLEMQYALAALKKLRAADPDMFSNALGTDSTDFGPEAVDEIMKDLTSGDPVVIIAGYKNDMERFLDANPGLRCPNGLQQWRCLAATMAGSRTTNTPSVSNLITVLPSLNGLWVGGSSQRVGIAMIGVAMNGPLRRRWFKTARPSDSVLQAYMSVHMSTGAAADCSEPGKLAQPTQLDCELGAYLIFGAPNYRRLPGAAADCPEPRKRAQPTQLDCKLGAEARAKQRIKTARKEGVREIVAATEIAFRCFCAFRPGCCVCTFQPVRLPCARRGYGKRWRIKDFPSCLAHEVEITEQDKVHIQAELRRLWAGETRRVVSGSALFWIMASSLATLGVLTGDTSLCLPLAPNHGEPRADFSAAAPVRPRPKKYACKGMAVTSEYFRANLGLLDSDAAGMLDPWCQRTYEQHFIGRGHATPATAYGRNVGGWRSSPRVCHSLTGPFPAVSRKHARPPTAYGRNVGRGFAGKGATVIEVQASFGAILHDVVKREYEKNQGNEPDRGFFLKKEHVTSARILAERSSQIVKDFVVKCGALNSESLECTVTYDDRPGDRQARRNRKKDKARMAPSEETKAKELARFEFEGATVETRASKRRKMSTAAQTSGSVGLPVPTPVQLLGKPVKNRREIWDCLQKLSWKKGNVKTTTFGSGSIALGVTRGAPGADGFNKEGYNDQVVPGCLSQEDQEQCAKLWELLQDEGRALGFEFSSAQLNENFQPMHPRRHRRTDKDHQWCLSLGGFTGGEFCWQERGQCFSVSTKDQWQKVDGRHVHWVKPHQPESSVRYSIVLFRNIGGAAELFYHSDAVAPEPPRRPLRVGHDCAGTNAPCQALWNLRVDFTEAFASDLDEFACQTIEANFHP</sequence>
<feature type="region of interest" description="Disordered" evidence="9">
    <location>
        <begin position="309"/>
        <end position="342"/>
    </location>
</feature>
<accession>A0ABN9VHX8</accession>
<keyword evidence="1 8" id="KW-0489">Methyltransferase</keyword>
<feature type="region of interest" description="Disordered" evidence="9">
    <location>
        <begin position="119"/>
        <end position="141"/>
    </location>
</feature>
<dbReference type="Gene3D" id="3.90.120.10">
    <property type="entry name" value="DNA Methylase, subunit A, domain 2"/>
    <property type="match status" value="1"/>
</dbReference>
<comment type="caution">
    <text evidence="11">The sequence shown here is derived from an EMBL/GenBank/DDBJ whole genome shotgun (WGS) entry which is preliminary data.</text>
</comment>
<evidence type="ECO:0000256" key="1">
    <source>
        <dbReference type="ARBA" id="ARBA00022603"/>
    </source>
</evidence>
<feature type="non-terminal residue" evidence="11">
    <location>
        <position position="1"/>
    </location>
</feature>
<evidence type="ECO:0000256" key="4">
    <source>
        <dbReference type="ARBA" id="ARBA00022723"/>
    </source>
</evidence>
<gene>
    <name evidence="11" type="ORF">PCOR1329_LOCUS58141</name>
</gene>
<keyword evidence="12" id="KW-1185">Reference proteome</keyword>
<feature type="compositionally biased region" description="Basic and acidic residues" evidence="9">
    <location>
        <begin position="121"/>
        <end position="141"/>
    </location>
</feature>
<evidence type="ECO:0000313" key="11">
    <source>
        <dbReference type="EMBL" id="CAK0872774.1"/>
    </source>
</evidence>
<dbReference type="PROSITE" id="PS50089">
    <property type="entry name" value="ZF_RING_2"/>
    <property type="match status" value="1"/>
</dbReference>
<dbReference type="InterPro" id="IPR017907">
    <property type="entry name" value="Znf_RING_CS"/>
</dbReference>
<dbReference type="InterPro" id="IPR001525">
    <property type="entry name" value="C5_MeTfrase"/>
</dbReference>
<evidence type="ECO:0000256" key="2">
    <source>
        <dbReference type="ARBA" id="ARBA00022679"/>
    </source>
</evidence>
<dbReference type="PANTHER" id="PTHR46098:SF1">
    <property type="entry name" value="TRNA (CYTOSINE(38)-C(5))-METHYLTRANSFERASE"/>
    <property type="match status" value="1"/>
</dbReference>
<feature type="region of interest" description="Disordered" evidence="9">
    <location>
        <begin position="885"/>
        <end position="911"/>
    </location>
</feature>
<evidence type="ECO:0000313" key="12">
    <source>
        <dbReference type="Proteomes" id="UP001189429"/>
    </source>
</evidence>
<dbReference type="PANTHER" id="PTHR46098">
    <property type="entry name" value="TRNA (CYTOSINE(38)-C(5))-METHYLTRANSFERASE"/>
    <property type="match status" value="1"/>
</dbReference>
<dbReference type="SMART" id="SM00184">
    <property type="entry name" value="RING"/>
    <property type="match status" value="2"/>
</dbReference>
<comment type="similarity">
    <text evidence="8">Belongs to the class I-like SAM-binding methyltransferase superfamily. C5-methyltransferase family.</text>
</comment>
<dbReference type="Proteomes" id="UP001189429">
    <property type="component" value="Unassembled WGS sequence"/>
</dbReference>